<dbReference type="InterPro" id="IPR053032">
    <property type="entry name" value="BAH_domain-containing"/>
</dbReference>
<dbReference type="InterPro" id="IPR001025">
    <property type="entry name" value="BAH_dom"/>
</dbReference>
<dbReference type="GO" id="GO:0045892">
    <property type="term" value="P:negative regulation of DNA-templated transcription"/>
    <property type="evidence" value="ECO:0007669"/>
    <property type="project" value="TreeGrafter"/>
</dbReference>
<feature type="domain" description="BAH" evidence="1">
    <location>
        <begin position="86"/>
        <end position="207"/>
    </location>
</feature>
<evidence type="ECO:0000313" key="2">
    <source>
        <dbReference type="EMBL" id="MBY24155.1"/>
    </source>
</evidence>
<protein>
    <submittedName>
        <fullName evidence="2">Bromo adjacent y domain-containing 1 protein</fullName>
    </submittedName>
</protein>
<dbReference type="AlphaFoldDB" id="A0A2S2P414"/>
<dbReference type="EMBL" id="GGMR01011536">
    <property type="protein sequence ID" value="MBY24155.1"/>
    <property type="molecule type" value="Transcribed_RNA"/>
</dbReference>
<dbReference type="GO" id="GO:0000976">
    <property type="term" value="F:transcription cis-regulatory region binding"/>
    <property type="evidence" value="ECO:0007669"/>
    <property type="project" value="TreeGrafter"/>
</dbReference>
<gene>
    <name evidence="2" type="primary">BAHD1</name>
    <name evidence="2" type="ORF">g.133320</name>
</gene>
<dbReference type="PANTHER" id="PTHR46576">
    <property type="entry name" value="BROMO ADJACENT HOMOLOGY DOMAIN-CONTAINING 1 PROTEIN"/>
    <property type="match status" value="1"/>
</dbReference>
<dbReference type="InterPro" id="IPR043151">
    <property type="entry name" value="BAH_sf"/>
</dbReference>
<dbReference type="SMART" id="SM00439">
    <property type="entry name" value="BAH"/>
    <property type="match status" value="1"/>
</dbReference>
<evidence type="ECO:0000259" key="1">
    <source>
        <dbReference type="PROSITE" id="PS51038"/>
    </source>
</evidence>
<dbReference type="PANTHER" id="PTHR46576:SF1">
    <property type="entry name" value="BROMO ADJACENT HOMOLOGY DOMAIN-CONTAINING 1 PROTEIN"/>
    <property type="match status" value="1"/>
</dbReference>
<dbReference type="Pfam" id="PF01426">
    <property type="entry name" value="BAH"/>
    <property type="match status" value="1"/>
</dbReference>
<dbReference type="GO" id="GO:0031507">
    <property type="term" value="P:heterochromatin formation"/>
    <property type="evidence" value="ECO:0007669"/>
    <property type="project" value="TreeGrafter"/>
</dbReference>
<dbReference type="Gene3D" id="2.30.30.490">
    <property type="match status" value="1"/>
</dbReference>
<organism evidence="2">
    <name type="scientific">Schizaphis graminum</name>
    <name type="common">Green bug aphid</name>
    <dbReference type="NCBI Taxonomy" id="13262"/>
    <lineage>
        <taxon>Eukaryota</taxon>
        <taxon>Metazoa</taxon>
        <taxon>Ecdysozoa</taxon>
        <taxon>Arthropoda</taxon>
        <taxon>Hexapoda</taxon>
        <taxon>Insecta</taxon>
        <taxon>Pterygota</taxon>
        <taxon>Neoptera</taxon>
        <taxon>Paraneoptera</taxon>
        <taxon>Hemiptera</taxon>
        <taxon>Sternorrhyncha</taxon>
        <taxon>Aphidomorpha</taxon>
        <taxon>Aphidoidea</taxon>
        <taxon>Aphididae</taxon>
        <taxon>Aphidini</taxon>
        <taxon>Schizaphis</taxon>
    </lineage>
</organism>
<dbReference type="PROSITE" id="PS51038">
    <property type="entry name" value="BAH"/>
    <property type="match status" value="1"/>
</dbReference>
<reference evidence="2" key="1">
    <citation type="submission" date="2018-04" db="EMBL/GenBank/DDBJ databases">
        <title>Transcriptome of Schizaphis graminum biotype I.</title>
        <authorList>
            <person name="Scully E.D."/>
            <person name="Geib S.M."/>
            <person name="Palmer N.A."/>
            <person name="Koch K."/>
            <person name="Bradshaw J."/>
            <person name="Heng-Moss T."/>
            <person name="Sarath G."/>
        </authorList>
    </citation>
    <scope>NUCLEOTIDE SEQUENCE</scope>
</reference>
<accession>A0A2S2P414</accession>
<proteinExistence type="predicted"/>
<sequence length="239" mass="28346">MSFFTFITIYGYCCYIISDAMKRDLEQRMREEFAQLSRLKNQDLAPRWSNGWIWQGKPFKRPVYLENDDTPVLRKCYPCMRHMQGDTIYARDCVLLKSGSRKNDLPFIAKIANLWEDPVNGEMMMSLLWYYRPEHTKQGRVKEDMPDELFASKHRDVNSVACIDDRCYVLTFNEYCRHRKHMKSVQENLVLCKAVVPPLREANPRARQLPADGAPTDLIFFCRRVYDCRQKRLLKKPTL</sequence>
<dbReference type="GO" id="GO:0003682">
    <property type="term" value="F:chromatin binding"/>
    <property type="evidence" value="ECO:0007669"/>
    <property type="project" value="InterPro"/>
</dbReference>
<dbReference type="GO" id="GO:0005677">
    <property type="term" value="C:chromatin silencing complex"/>
    <property type="evidence" value="ECO:0007669"/>
    <property type="project" value="TreeGrafter"/>
</dbReference>
<name>A0A2S2P414_SCHGA</name>